<dbReference type="RefSeq" id="WP_206656000.1">
    <property type="nucleotide sequence ID" value="NZ_CP071182.1"/>
</dbReference>
<dbReference type="EMBL" id="CP071182">
    <property type="protein sequence ID" value="QSO47111.1"/>
    <property type="molecule type" value="Genomic_DNA"/>
</dbReference>
<evidence type="ECO:0000313" key="7">
    <source>
        <dbReference type="EMBL" id="QSO47382.1"/>
    </source>
</evidence>
<dbReference type="KEGG" id="afx:JZ786_19615"/>
<dbReference type="KEGG" id="afx:JZ786_24225"/>
<accession>A0A9X7VZJ6</accession>
<dbReference type="EMBL" id="CP071182">
    <property type="protein sequence ID" value="QSO47124.1"/>
    <property type="molecule type" value="Genomic_DNA"/>
</dbReference>
<dbReference type="EMBL" id="CP071182">
    <property type="protein sequence ID" value="QSO47078.1"/>
    <property type="molecule type" value="Genomic_DNA"/>
</dbReference>
<evidence type="ECO:0000313" key="3">
    <source>
        <dbReference type="EMBL" id="QSO47076.1"/>
    </source>
</evidence>
<protein>
    <submittedName>
        <fullName evidence="7">Transposase</fullName>
    </submittedName>
</protein>
<evidence type="ECO:0000256" key="1">
    <source>
        <dbReference type="SAM" id="MobiDB-lite"/>
    </source>
</evidence>
<dbReference type="EMBL" id="CP071182">
    <property type="protein sequence ID" value="QSO47076.1"/>
    <property type="molecule type" value="Genomic_DNA"/>
</dbReference>
<dbReference type="Proteomes" id="UP000663505">
    <property type="component" value="Chromosome"/>
</dbReference>
<evidence type="ECO:0000313" key="4">
    <source>
        <dbReference type="EMBL" id="QSO47078.1"/>
    </source>
</evidence>
<dbReference type="KEGG" id="afx:JZ786_23850"/>
<organism evidence="7 9">
    <name type="scientific">Alicyclobacillus mengziensis</name>
    <dbReference type="NCBI Taxonomy" id="2931921"/>
    <lineage>
        <taxon>Bacteria</taxon>
        <taxon>Bacillati</taxon>
        <taxon>Bacillota</taxon>
        <taxon>Bacilli</taxon>
        <taxon>Bacillales</taxon>
        <taxon>Alicyclobacillaceae</taxon>
        <taxon>Alicyclobacillus</taxon>
    </lineage>
</organism>
<dbReference type="AlphaFoldDB" id="A0A9X7VZJ6"/>
<gene>
    <name evidence="2" type="ORF">JZ786_19615</name>
    <name evidence="3" type="ORF">JZ786_22140</name>
    <name evidence="4" type="ORF">JZ786_22150</name>
    <name evidence="5" type="ORF">JZ786_22325</name>
    <name evidence="6" type="ORF">JZ786_22415</name>
    <name evidence="7" type="ORF">JZ786_23850</name>
    <name evidence="8" type="ORF">JZ786_24225</name>
</gene>
<keyword evidence="9" id="KW-1185">Reference proteome</keyword>
<name>A0A9X7VZJ6_9BACL</name>
<evidence type="ECO:0000313" key="8">
    <source>
        <dbReference type="EMBL" id="QSO47452.1"/>
    </source>
</evidence>
<dbReference type="KEGG" id="afx:JZ786_22325"/>
<dbReference type="EMBL" id="CP071182">
    <property type="protein sequence ID" value="QSO47452.1"/>
    <property type="molecule type" value="Genomic_DNA"/>
</dbReference>
<dbReference type="KEGG" id="afx:JZ786_22140"/>
<evidence type="ECO:0000313" key="2">
    <source>
        <dbReference type="EMBL" id="QSO46635.1"/>
    </source>
</evidence>
<proteinExistence type="predicted"/>
<dbReference type="EMBL" id="CP071182">
    <property type="protein sequence ID" value="QSO46635.1"/>
    <property type="molecule type" value="Genomic_DNA"/>
</dbReference>
<reference evidence="7 9" key="1">
    <citation type="submission" date="2021-02" db="EMBL/GenBank/DDBJ databases">
        <title>Alicyclobacillus curvatus sp. nov. and Alicyclobacillus mengziensis sp. nov., two acidophilic bacteria isolated from acid mine drainage.</title>
        <authorList>
            <person name="Huang Y."/>
        </authorList>
    </citation>
    <scope>NUCLEOTIDE SEQUENCE [LARGE SCALE GENOMIC DNA]</scope>
    <source>
        <strain evidence="7 9">S30H14</strain>
    </source>
</reference>
<dbReference type="KEGG" id="afx:JZ786_22150"/>
<evidence type="ECO:0000313" key="9">
    <source>
        <dbReference type="Proteomes" id="UP000663505"/>
    </source>
</evidence>
<evidence type="ECO:0000313" key="6">
    <source>
        <dbReference type="EMBL" id="QSO47124.1"/>
    </source>
</evidence>
<feature type="compositionally biased region" description="Basic residues" evidence="1">
    <location>
        <begin position="132"/>
        <end position="145"/>
    </location>
</feature>
<evidence type="ECO:0000313" key="5">
    <source>
        <dbReference type="EMBL" id="QSO47111.1"/>
    </source>
</evidence>
<sequence length="492" mass="56999">MLPCIQSHQEYQSFVQQQLRLHYADGTLLFVAHDWPLVTKFWITDLSGTFNILKQTYSSRGPMAFDPARLLRSYLLMLEVGQTSISRWVNDLRRIPLYAILSGFEYGHTPGVGTFYEFFKRLWNSTAANTSPKRRLKRKKPKRGKKQGEKAPTTTPNKIGKLIAQLQKRSPVAYQPFDTLLSLFKEQFLSVSATLRLLGDIHSLAIAADGTPVHTAAQVRSKRICSCREQGIEQCSCHREFSQPDCDIGWDSHRGRYFFGYHLYMLVAADSPYDLPLYPRLQRASRHDASSWVVSAFEFKQRFPDYTWSKMILDSAHDAMPIYEFLQSEQVIPFIDLNQRSTGQRKYKNDIAISADGTPICSHGLRMKDDGYDHTRGRRKFRCPLIQNRKVTCDTPCSDSPYGRCVYTYTKDNPRLFPFVARDSDEWASVYKRRTTCERCNKREKEDYQLEAAKHRSTMMWAIRTYGIAMCQHIDAWYQETNLDLRSTLLSA</sequence>
<dbReference type="KEGG" id="afx:JZ786_22415"/>
<feature type="region of interest" description="Disordered" evidence="1">
    <location>
        <begin position="129"/>
        <end position="156"/>
    </location>
</feature>
<dbReference type="EMBL" id="CP071182">
    <property type="protein sequence ID" value="QSO47382.1"/>
    <property type="molecule type" value="Genomic_DNA"/>
</dbReference>